<protein>
    <recommendedName>
        <fullName evidence="9">Cobyrinate a,c-diamide synthase</fullName>
        <ecNumber evidence="9">6.3.5.11</ecNumber>
    </recommendedName>
    <alternativeName>
        <fullName evidence="9">Cobyrinic acid a,c-diamide synthetase</fullName>
    </alternativeName>
</protein>
<dbReference type="RefSeq" id="WP_091933044.1">
    <property type="nucleotide sequence ID" value="NZ_FNCY01000001.1"/>
</dbReference>
<dbReference type="GO" id="GO:0005524">
    <property type="term" value="F:ATP binding"/>
    <property type="evidence" value="ECO:0007669"/>
    <property type="project" value="UniProtKB-UniRule"/>
</dbReference>
<dbReference type="SUPFAM" id="SSF52540">
    <property type="entry name" value="P-loop containing nucleoside triphosphate hydrolases"/>
    <property type="match status" value="1"/>
</dbReference>
<comment type="function">
    <text evidence="9">Catalyzes the ATP-dependent amidation of the two carboxylate groups at positions a and c of cobyrinate, using either L-glutamine or ammonia as the nitrogen source.</text>
</comment>
<dbReference type="InterPro" id="IPR002586">
    <property type="entry name" value="CobQ/CobB/MinD/ParA_Nub-bd_dom"/>
</dbReference>
<comment type="catalytic activity">
    <reaction evidence="9">
        <text>cob(II)yrinate + 2 L-glutamine + 2 ATP + 2 H2O = cob(II)yrinate a,c diamide + 2 L-glutamate + 2 ADP + 2 phosphate + 2 H(+)</text>
        <dbReference type="Rhea" id="RHEA:26289"/>
        <dbReference type="ChEBI" id="CHEBI:15377"/>
        <dbReference type="ChEBI" id="CHEBI:15378"/>
        <dbReference type="ChEBI" id="CHEBI:29985"/>
        <dbReference type="ChEBI" id="CHEBI:30616"/>
        <dbReference type="ChEBI" id="CHEBI:43474"/>
        <dbReference type="ChEBI" id="CHEBI:58359"/>
        <dbReference type="ChEBI" id="CHEBI:58537"/>
        <dbReference type="ChEBI" id="CHEBI:58894"/>
        <dbReference type="ChEBI" id="CHEBI:456216"/>
        <dbReference type="EC" id="6.3.5.11"/>
    </reaction>
</comment>
<dbReference type="NCBIfam" id="NF002204">
    <property type="entry name" value="PRK01077.1"/>
    <property type="match status" value="1"/>
</dbReference>
<comment type="domain">
    <text evidence="9">Comprises of two domains. The C-terminal domain contains the binding site for glutamine and catalyzes the hydrolysis of this substrate to glutamate and ammonia. The N-terminal domain is anticipated to bind ATP and cobyrinate and catalyzes the ultimate synthesis of the diamide product. The ammonia produced via the glutaminase domain is probably translocated to the adjacent domain via a molecular tunnel, where it reacts with an activated intermediate.</text>
</comment>
<dbReference type="InterPro" id="IPR027417">
    <property type="entry name" value="P-loop_NTPase"/>
</dbReference>
<dbReference type="PANTHER" id="PTHR43873:SF1">
    <property type="entry name" value="COBYRINATE A,C-DIAMIDE SYNTHASE"/>
    <property type="match status" value="1"/>
</dbReference>
<evidence type="ECO:0000256" key="8">
    <source>
        <dbReference type="ARBA" id="ARBA00022962"/>
    </source>
</evidence>
<keyword evidence="4 9" id="KW-0436">Ligase</keyword>
<evidence type="ECO:0000256" key="4">
    <source>
        <dbReference type="ARBA" id="ARBA00022598"/>
    </source>
</evidence>
<dbReference type="PANTHER" id="PTHR43873">
    <property type="entry name" value="COBYRINATE A,C-DIAMIDE SYNTHASE"/>
    <property type="match status" value="1"/>
</dbReference>
<dbReference type="Pfam" id="PF01656">
    <property type="entry name" value="CbiA"/>
    <property type="match status" value="1"/>
</dbReference>
<evidence type="ECO:0000256" key="5">
    <source>
        <dbReference type="ARBA" id="ARBA00022741"/>
    </source>
</evidence>
<reference evidence="12 13" key="1">
    <citation type="submission" date="2016-10" db="EMBL/GenBank/DDBJ databases">
        <authorList>
            <person name="de Groot N.N."/>
        </authorList>
    </citation>
    <scope>NUCLEOTIDE SEQUENCE [LARGE SCALE GENOMIC DNA]</scope>
    <source>
        <strain evidence="12 13">DSM 5885</strain>
    </source>
</reference>
<dbReference type="EMBL" id="FNCY01000001">
    <property type="protein sequence ID" value="SDG73504.1"/>
    <property type="molecule type" value="Genomic_DNA"/>
</dbReference>
<comment type="similarity">
    <text evidence="2">Belongs to the CobB/CobQ family. CobQ subfamily.</text>
</comment>
<evidence type="ECO:0000256" key="6">
    <source>
        <dbReference type="ARBA" id="ARBA00022840"/>
    </source>
</evidence>
<evidence type="ECO:0000313" key="12">
    <source>
        <dbReference type="EMBL" id="SDG73504.1"/>
    </source>
</evidence>
<dbReference type="CDD" id="cd03130">
    <property type="entry name" value="GATase1_CobB"/>
    <property type="match status" value="1"/>
</dbReference>
<keyword evidence="3 9" id="KW-0169">Cobalamin biosynthesis</keyword>
<evidence type="ECO:0000259" key="10">
    <source>
        <dbReference type="Pfam" id="PF01656"/>
    </source>
</evidence>
<keyword evidence="8 9" id="KW-0315">Glutamine amidotransferase</keyword>
<dbReference type="EC" id="6.3.5.11" evidence="9"/>
<dbReference type="HAMAP" id="MF_00027">
    <property type="entry name" value="CobB_CbiA"/>
    <property type="match status" value="1"/>
</dbReference>
<organism evidence="12 13">
    <name type="scientific">Propionivibrio dicarboxylicus</name>
    <dbReference type="NCBI Taxonomy" id="83767"/>
    <lineage>
        <taxon>Bacteria</taxon>
        <taxon>Pseudomonadati</taxon>
        <taxon>Pseudomonadota</taxon>
        <taxon>Betaproteobacteria</taxon>
        <taxon>Rhodocyclales</taxon>
        <taxon>Rhodocyclaceae</taxon>
        <taxon>Propionivibrio</taxon>
    </lineage>
</organism>
<evidence type="ECO:0000259" key="11">
    <source>
        <dbReference type="Pfam" id="PF07685"/>
    </source>
</evidence>
<feature type="domain" description="CobQ/CobB/MinD/ParA nucleotide binding" evidence="10">
    <location>
        <begin position="10"/>
        <end position="187"/>
    </location>
</feature>
<dbReference type="Pfam" id="PF07685">
    <property type="entry name" value="GATase_3"/>
    <property type="match status" value="1"/>
</dbReference>
<sequence>MTERSCPALLFAAPASGSGKTSLVAALARLHTRQGRRVKVFKCGPDFLDPQIHAMASGQPCDNFDLWICGEDDIRARLAQAAQDNDLILVEGVMGLFDGTPSSADIAERFGLPVLAVIDARAMAQTFGAVAFGLAHFRPAVPFHGVLANRVGSAHHAGLLRAALPDGIHWCGALPRQDAASLPSRHLGLLPAAEIDDLTARIDLLADALADTPLAELPPPVTFAVPDQAPQPALLQGRRIAIARDAAYCFIYPANLELLTALGAELTFFSPLAGDALPDCDAAWLPGGYPELHAPALAARTDLAAQLRAHVDAGKPLLAECGGMMSVFERLVDLDGQTHAMFGLLAGQTVMGKRLAALGSQEVALPEGTLRGHAFHHSRCDSPLPPLAQAQKTDGRVGEPVWRQRRLTASYFHFYFPSNPEATASLFDPAMPVAS</sequence>
<dbReference type="STRING" id="83767.SAMN05660652_00583"/>
<evidence type="ECO:0000256" key="7">
    <source>
        <dbReference type="ARBA" id="ARBA00022842"/>
    </source>
</evidence>
<dbReference type="InterPro" id="IPR011698">
    <property type="entry name" value="GATase_3"/>
</dbReference>
<comment type="miscellaneous">
    <text evidence="9">The a and c carboxylates of cobyrinate are activated for nucleophilic attack via formation of a phosphorylated intermediate by ATP. CbiA catalyzes first the amidation of the c-carboxylate, and then that of the a-carboxylate.</text>
</comment>
<accession>A0A1G7WNN5</accession>
<gene>
    <name evidence="9" type="primary">cbiA</name>
    <name evidence="12" type="ORF">SAMN05660652_00583</name>
</gene>
<feature type="active site" description="Nucleophile" evidence="9">
    <location>
        <position position="321"/>
    </location>
</feature>
<proteinExistence type="inferred from homology"/>
<keyword evidence="5 9" id="KW-0547">Nucleotide-binding</keyword>
<dbReference type="InterPro" id="IPR004484">
    <property type="entry name" value="CbiA/CobB_synth"/>
</dbReference>
<keyword evidence="7 9" id="KW-0460">Magnesium</keyword>
<evidence type="ECO:0000313" key="13">
    <source>
        <dbReference type="Proteomes" id="UP000198607"/>
    </source>
</evidence>
<evidence type="ECO:0000256" key="1">
    <source>
        <dbReference type="ARBA" id="ARBA00001946"/>
    </source>
</evidence>
<dbReference type="Gene3D" id="3.40.50.300">
    <property type="entry name" value="P-loop containing nucleotide triphosphate hydrolases"/>
    <property type="match status" value="1"/>
</dbReference>
<feature type="domain" description="CobB/CobQ-like glutamine amidotransferase" evidence="11">
    <location>
        <begin position="239"/>
        <end position="419"/>
    </location>
</feature>
<dbReference type="GO" id="GO:0042242">
    <property type="term" value="F:cobyrinic acid a,c-diamide synthase activity"/>
    <property type="evidence" value="ECO:0007669"/>
    <property type="project" value="UniProtKB-UniRule"/>
</dbReference>
<dbReference type="SUPFAM" id="SSF52317">
    <property type="entry name" value="Class I glutamine amidotransferase-like"/>
    <property type="match status" value="1"/>
</dbReference>
<evidence type="ECO:0000256" key="9">
    <source>
        <dbReference type="HAMAP-Rule" id="MF_00027"/>
    </source>
</evidence>
<dbReference type="UniPathway" id="UPA00148">
    <property type="reaction ID" value="UER00231"/>
</dbReference>
<dbReference type="Gene3D" id="3.40.50.880">
    <property type="match status" value="1"/>
</dbReference>
<evidence type="ECO:0000256" key="2">
    <source>
        <dbReference type="ARBA" id="ARBA00006205"/>
    </source>
</evidence>
<comment type="similarity">
    <text evidence="9">Belongs to the CobB/CbiA family.</text>
</comment>
<dbReference type="InterPro" id="IPR029062">
    <property type="entry name" value="Class_I_gatase-like"/>
</dbReference>
<comment type="cofactor">
    <cofactor evidence="1 9">
        <name>Mg(2+)</name>
        <dbReference type="ChEBI" id="CHEBI:18420"/>
    </cofactor>
</comment>
<keyword evidence="6 9" id="KW-0067">ATP-binding</keyword>
<dbReference type="CDD" id="cd05388">
    <property type="entry name" value="CobB_N"/>
    <property type="match status" value="1"/>
</dbReference>
<dbReference type="Proteomes" id="UP000198607">
    <property type="component" value="Unassembled WGS sequence"/>
</dbReference>
<evidence type="ECO:0000256" key="3">
    <source>
        <dbReference type="ARBA" id="ARBA00022573"/>
    </source>
</evidence>
<dbReference type="GO" id="GO:0009236">
    <property type="term" value="P:cobalamin biosynthetic process"/>
    <property type="evidence" value="ECO:0007669"/>
    <property type="project" value="UniProtKB-UniRule"/>
</dbReference>
<keyword evidence="13" id="KW-1185">Reference proteome</keyword>
<name>A0A1G7WNN5_9RHOO</name>
<dbReference type="AlphaFoldDB" id="A0A1G7WNN5"/>
<dbReference type="PROSITE" id="PS51274">
    <property type="entry name" value="GATASE_COBBQ"/>
    <property type="match status" value="1"/>
</dbReference>
<dbReference type="OrthoDB" id="9764035at2"/>
<comment type="pathway">
    <text evidence="9">Cofactor biosynthesis; adenosylcobalamin biosynthesis; cob(II)yrinate a,c-diamide from sirohydrochlorin (anaerobic route): step 10/10.</text>
</comment>
<feature type="site" description="Increases nucleophilicity of active site Cys" evidence="9">
    <location>
        <position position="413"/>
    </location>
</feature>